<accession>A0ACB9EI98</accession>
<sequence length="260" mass="29259">MEIWLSLQIQISDVSSITLEDALQLLRYPITLGKHPDDGQPVVLKLARAGLSVKHRRTQAPVPKVHQSQTWLLGSFVTFASKFGVSTTYFSLFTAATQAFLGPPSLLDGKITRSTAEDFCRVPEWVPFESDIVYRLHEVIKYTEGAIGNESGVSDTVRVEREVAEWKETGSRDSEKLQRRVVYERLGDRVGQTCHGFRFESDEKFRSQHVILSLASLSSFAQKSFSNYSISSLLATYSSSHYSCCRMKVRTGIPNPFLIK</sequence>
<keyword evidence="2" id="KW-1185">Reference proteome</keyword>
<evidence type="ECO:0000313" key="2">
    <source>
        <dbReference type="Proteomes" id="UP001055879"/>
    </source>
</evidence>
<reference evidence="1 2" key="2">
    <citation type="journal article" date="2022" name="Mol. Ecol. Resour.">
        <title>The genomes of chicory, endive, great burdock and yacon provide insights into Asteraceae paleo-polyploidization history and plant inulin production.</title>
        <authorList>
            <person name="Fan W."/>
            <person name="Wang S."/>
            <person name="Wang H."/>
            <person name="Wang A."/>
            <person name="Jiang F."/>
            <person name="Liu H."/>
            <person name="Zhao H."/>
            <person name="Xu D."/>
            <person name="Zhang Y."/>
        </authorList>
    </citation>
    <scope>NUCLEOTIDE SEQUENCE [LARGE SCALE GENOMIC DNA]</scope>
    <source>
        <strain evidence="2">cv. Niubang</strain>
    </source>
</reference>
<reference evidence="2" key="1">
    <citation type="journal article" date="2022" name="Mol. Ecol. Resour.">
        <title>The genomes of chicory, endive, great burdock and yacon provide insights into Asteraceae palaeo-polyploidization history and plant inulin production.</title>
        <authorList>
            <person name="Fan W."/>
            <person name="Wang S."/>
            <person name="Wang H."/>
            <person name="Wang A."/>
            <person name="Jiang F."/>
            <person name="Liu H."/>
            <person name="Zhao H."/>
            <person name="Xu D."/>
            <person name="Zhang Y."/>
        </authorList>
    </citation>
    <scope>NUCLEOTIDE SEQUENCE [LARGE SCALE GENOMIC DNA]</scope>
    <source>
        <strain evidence="2">cv. Niubang</strain>
    </source>
</reference>
<protein>
    <submittedName>
        <fullName evidence="1">Uncharacterized protein</fullName>
    </submittedName>
</protein>
<dbReference type="Proteomes" id="UP001055879">
    <property type="component" value="Linkage Group LG02"/>
</dbReference>
<organism evidence="1 2">
    <name type="scientific">Arctium lappa</name>
    <name type="common">Greater burdock</name>
    <name type="synonym">Lappa major</name>
    <dbReference type="NCBI Taxonomy" id="4217"/>
    <lineage>
        <taxon>Eukaryota</taxon>
        <taxon>Viridiplantae</taxon>
        <taxon>Streptophyta</taxon>
        <taxon>Embryophyta</taxon>
        <taxon>Tracheophyta</taxon>
        <taxon>Spermatophyta</taxon>
        <taxon>Magnoliopsida</taxon>
        <taxon>eudicotyledons</taxon>
        <taxon>Gunneridae</taxon>
        <taxon>Pentapetalae</taxon>
        <taxon>asterids</taxon>
        <taxon>campanulids</taxon>
        <taxon>Asterales</taxon>
        <taxon>Asteraceae</taxon>
        <taxon>Carduoideae</taxon>
        <taxon>Cardueae</taxon>
        <taxon>Arctiinae</taxon>
        <taxon>Arctium</taxon>
    </lineage>
</organism>
<evidence type="ECO:0000313" key="1">
    <source>
        <dbReference type="EMBL" id="KAI3758390.1"/>
    </source>
</evidence>
<proteinExistence type="predicted"/>
<dbReference type="EMBL" id="CM042048">
    <property type="protein sequence ID" value="KAI3758390.1"/>
    <property type="molecule type" value="Genomic_DNA"/>
</dbReference>
<gene>
    <name evidence="1" type="ORF">L6452_05951</name>
</gene>
<name>A0ACB9EI98_ARCLA</name>
<comment type="caution">
    <text evidence="1">The sequence shown here is derived from an EMBL/GenBank/DDBJ whole genome shotgun (WGS) entry which is preliminary data.</text>
</comment>